<keyword evidence="7" id="KW-0653">Protein transport</keyword>
<dbReference type="GO" id="GO:0055085">
    <property type="term" value="P:transmembrane transport"/>
    <property type="evidence" value="ECO:0007669"/>
    <property type="project" value="InterPro"/>
</dbReference>
<name>A0A432XJI1_9GAMM</name>
<evidence type="ECO:0000256" key="3">
    <source>
        <dbReference type="ARBA" id="ARBA00022448"/>
    </source>
</evidence>
<dbReference type="EMBL" id="PIPT01000003">
    <property type="protein sequence ID" value="RUO48782.1"/>
    <property type="molecule type" value="Genomic_DNA"/>
</dbReference>
<dbReference type="InterPro" id="IPR051045">
    <property type="entry name" value="TonB-dependent_transducer"/>
</dbReference>
<keyword evidence="9" id="KW-0472">Membrane</keyword>
<evidence type="ECO:0000256" key="2">
    <source>
        <dbReference type="ARBA" id="ARBA00006555"/>
    </source>
</evidence>
<dbReference type="PROSITE" id="PS52015">
    <property type="entry name" value="TONB_CTD"/>
    <property type="match status" value="1"/>
</dbReference>
<dbReference type="InterPro" id="IPR006260">
    <property type="entry name" value="TonB/TolA_C"/>
</dbReference>
<reference evidence="12" key="1">
    <citation type="journal article" date="2018" name="Front. Microbiol.">
        <title>Genome-Based Analysis Reveals the Taxonomy and Diversity of the Family Idiomarinaceae.</title>
        <authorList>
            <person name="Liu Y."/>
            <person name="Lai Q."/>
            <person name="Shao Z."/>
        </authorList>
    </citation>
    <scope>NUCLEOTIDE SEQUENCE [LARGE SCALE GENOMIC DNA]</scope>
    <source>
        <strain evidence="12">SW15</strain>
    </source>
</reference>
<evidence type="ECO:0000256" key="4">
    <source>
        <dbReference type="ARBA" id="ARBA00022475"/>
    </source>
</evidence>
<organism evidence="11 12">
    <name type="scientific">Pseudidiomarina aquimaris</name>
    <dbReference type="NCBI Taxonomy" id="641841"/>
    <lineage>
        <taxon>Bacteria</taxon>
        <taxon>Pseudomonadati</taxon>
        <taxon>Pseudomonadota</taxon>
        <taxon>Gammaproteobacteria</taxon>
        <taxon>Alteromonadales</taxon>
        <taxon>Idiomarinaceae</taxon>
        <taxon>Pseudidiomarina</taxon>
    </lineage>
</organism>
<dbReference type="NCBIfam" id="TIGR01352">
    <property type="entry name" value="tonB_Cterm"/>
    <property type="match status" value="1"/>
</dbReference>
<dbReference type="InterPro" id="IPR037682">
    <property type="entry name" value="TonB_C"/>
</dbReference>
<keyword evidence="8" id="KW-1133">Transmembrane helix</keyword>
<dbReference type="Proteomes" id="UP000286678">
    <property type="component" value="Unassembled WGS sequence"/>
</dbReference>
<comment type="subcellular location">
    <subcellularLocation>
        <location evidence="1">Cell inner membrane</location>
        <topology evidence="1">Single-pass membrane protein</topology>
        <orientation evidence="1">Periplasmic side</orientation>
    </subcellularLocation>
</comment>
<keyword evidence="5" id="KW-0997">Cell inner membrane</keyword>
<keyword evidence="12" id="KW-1185">Reference proteome</keyword>
<feature type="domain" description="TonB C-terminal" evidence="10">
    <location>
        <begin position="310"/>
        <end position="403"/>
    </location>
</feature>
<evidence type="ECO:0000256" key="7">
    <source>
        <dbReference type="ARBA" id="ARBA00022927"/>
    </source>
</evidence>
<dbReference type="Pfam" id="PF03544">
    <property type="entry name" value="TonB_C"/>
    <property type="match status" value="1"/>
</dbReference>
<evidence type="ECO:0000259" key="10">
    <source>
        <dbReference type="PROSITE" id="PS52015"/>
    </source>
</evidence>
<accession>A0A432XJI1</accession>
<comment type="caution">
    <text evidence="11">The sequence shown here is derived from an EMBL/GenBank/DDBJ whole genome shotgun (WGS) entry which is preliminary data.</text>
</comment>
<evidence type="ECO:0000313" key="11">
    <source>
        <dbReference type="EMBL" id="RUO48782.1"/>
    </source>
</evidence>
<evidence type="ECO:0000256" key="9">
    <source>
        <dbReference type="ARBA" id="ARBA00023136"/>
    </source>
</evidence>
<evidence type="ECO:0000256" key="6">
    <source>
        <dbReference type="ARBA" id="ARBA00022692"/>
    </source>
</evidence>
<dbReference type="GO" id="GO:0005886">
    <property type="term" value="C:plasma membrane"/>
    <property type="evidence" value="ECO:0007669"/>
    <property type="project" value="UniProtKB-SubCell"/>
</dbReference>
<dbReference type="Gene3D" id="3.30.1150.10">
    <property type="match status" value="1"/>
</dbReference>
<dbReference type="AlphaFoldDB" id="A0A432XJI1"/>
<proteinExistence type="inferred from homology"/>
<dbReference type="PANTHER" id="PTHR33446">
    <property type="entry name" value="PROTEIN TONB-RELATED"/>
    <property type="match status" value="1"/>
</dbReference>
<comment type="similarity">
    <text evidence="2">Belongs to the TonB family.</text>
</comment>
<evidence type="ECO:0000256" key="8">
    <source>
        <dbReference type="ARBA" id="ARBA00022989"/>
    </source>
</evidence>
<keyword evidence="4" id="KW-1003">Cell membrane</keyword>
<evidence type="ECO:0000256" key="1">
    <source>
        <dbReference type="ARBA" id="ARBA00004383"/>
    </source>
</evidence>
<keyword evidence="3" id="KW-0813">Transport</keyword>
<gene>
    <name evidence="11" type="ORF">CWE21_05335</name>
</gene>
<dbReference type="GO" id="GO:0015031">
    <property type="term" value="P:protein transport"/>
    <property type="evidence" value="ECO:0007669"/>
    <property type="project" value="UniProtKB-KW"/>
</dbReference>
<sequence>MYLRTDLLDVFCYVEFLKKNNKKVCVLKSLSLQFKTALYASAFSVLALQVNSPASAFEQVDAKQAFQHSYKAYETANADASTPNSVLQELAFEAYIAGRDYFGSEHLNTANLALNYLFLLKPKERVSEQAHALAALVVRIYQREYDASAIELLEPLLLAFETMPSAKDEQISQYEIAITEVFVAQEAAHPGVVLAVKTAMAKAFLRLNQSRPALWSSLYDAYLERNGADHVLTVTSAFYAAMEDAGEGDVDDAIEKLEQVVAVDALGRAAVSQLQLAANHRLVAFYANQKDEDAVDRSLARIAEMSAELGVESTNEVVYRVNPSYPKEHLRSDEGGHVKLKFDINTSGRTENIRIESESAPEFGREGLKALSKWLYVPAYENGQPVKVKDETVQLDFSIQKSN</sequence>
<dbReference type="PANTHER" id="PTHR33446:SF14">
    <property type="entry name" value="PROTEIN TONB"/>
    <property type="match status" value="1"/>
</dbReference>
<dbReference type="SUPFAM" id="SSF74653">
    <property type="entry name" value="TolA/TonB C-terminal domain"/>
    <property type="match status" value="1"/>
</dbReference>
<evidence type="ECO:0000256" key="5">
    <source>
        <dbReference type="ARBA" id="ARBA00022519"/>
    </source>
</evidence>
<keyword evidence="6" id="KW-0812">Transmembrane</keyword>
<evidence type="ECO:0000313" key="12">
    <source>
        <dbReference type="Proteomes" id="UP000286678"/>
    </source>
</evidence>
<protein>
    <recommendedName>
        <fullName evidence="10">TonB C-terminal domain-containing protein</fullName>
    </recommendedName>
</protein>